<feature type="coiled-coil region" evidence="1">
    <location>
        <begin position="468"/>
        <end position="548"/>
    </location>
</feature>
<accession>A0A8H7VMJ8</accession>
<dbReference type="AlphaFoldDB" id="A0A8H7VMJ8"/>
<name>A0A8H7VMJ8_9FUNG</name>
<dbReference type="EMBL" id="JAEPRB010000020">
    <property type="protein sequence ID" value="KAG2226145.1"/>
    <property type="molecule type" value="Genomic_DNA"/>
</dbReference>
<gene>
    <name evidence="2" type="ORF">INT45_011762</name>
</gene>
<evidence type="ECO:0000313" key="3">
    <source>
        <dbReference type="Proteomes" id="UP000646827"/>
    </source>
</evidence>
<feature type="coiled-coil region" evidence="1">
    <location>
        <begin position="80"/>
        <end position="178"/>
    </location>
</feature>
<keyword evidence="1" id="KW-0175">Coiled coil</keyword>
<keyword evidence="3" id="KW-1185">Reference proteome</keyword>
<sequence>MDAIKDPSPPLAEINEQLKQELNNLQQRINLALKERDELNDKLKDSTITHQEQIKTLVDRIEILKPQLDNYQHLGDIEQLTAAIEENRVYSSRIKELNDRLQQYKQALDQELLEQQQQQLNVINKKNSSSQDNSDILLTERDEQSKQLQYEKEDVNEKQKLVEQLQQVVIELGRLANQVESKDKEINLIHQDRGHQLESFKEKQKELYDKIEILHYTVQQGENKLDQLLDQHQLAESKEERLKKQCNDLKEIVKGNELEINRLRQTQKDLENTLTEQRQLSQNDIQRINNEHRSEMDYVQQQKHDLENNLLEAKNQLNVQLKEAAELRRLLNHQLIEVTHRNEQLESQVTNLKEVEDDLKKRINDNVKEFNNYQFHLRKDQEKTQGMYDQLMEQCEQQEIEIQGLQKIIENGRDREKLLRENYDVAIKRLEQDAQYKERIKYLETTVEKIQQDLNYAIDMKGRHEIKAEQLEMSLIDTRKRIEVVEQERTEAYNLLELEKKSASLQANETNKQIQELENQNKNWIIELRDTERQCAHQQNEVQRLKETIRILMEYGKEALRTGKQRTV</sequence>
<organism evidence="2 3">
    <name type="scientific">Circinella minor</name>
    <dbReference type="NCBI Taxonomy" id="1195481"/>
    <lineage>
        <taxon>Eukaryota</taxon>
        <taxon>Fungi</taxon>
        <taxon>Fungi incertae sedis</taxon>
        <taxon>Mucoromycota</taxon>
        <taxon>Mucoromycotina</taxon>
        <taxon>Mucoromycetes</taxon>
        <taxon>Mucorales</taxon>
        <taxon>Lichtheimiaceae</taxon>
        <taxon>Circinella</taxon>
    </lineage>
</organism>
<proteinExistence type="predicted"/>
<dbReference type="OrthoDB" id="2252190at2759"/>
<dbReference type="Proteomes" id="UP000646827">
    <property type="component" value="Unassembled WGS sequence"/>
</dbReference>
<protein>
    <submittedName>
        <fullName evidence="2">Uncharacterized protein</fullName>
    </submittedName>
</protein>
<feature type="coiled-coil region" evidence="1">
    <location>
        <begin position="218"/>
        <end position="415"/>
    </location>
</feature>
<reference evidence="2 3" key="1">
    <citation type="submission" date="2020-12" db="EMBL/GenBank/DDBJ databases">
        <title>Metabolic potential, ecology and presence of endohyphal bacteria is reflected in genomic diversity of Mucoromycotina.</title>
        <authorList>
            <person name="Muszewska A."/>
            <person name="Okrasinska A."/>
            <person name="Steczkiewicz K."/>
            <person name="Drgas O."/>
            <person name="Orlowska M."/>
            <person name="Perlinska-Lenart U."/>
            <person name="Aleksandrzak-Piekarczyk T."/>
            <person name="Szatraj K."/>
            <person name="Zielenkiewicz U."/>
            <person name="Pilsyk S."/>
            <person name="Malc E."/>
            <person name="Mieczkowski P."/>
            <person name="Kruszewska J.S."/>
            <person name="Biernat P."/>
            <person name="Pawlowska J."/>
        </authorList>
    </citation>
    <scope>NUCLEOTIDE SEQUENCE [LARGE SCALE GENOMIC DNA]</scope>
    <source>
        <strain evidence="2 3">CBS 142.35</strain>
    </source>
</reference>
<evidence type="ECO:0000256" key="1">
    <source>
        <dbReference type="SAM" id="Coils"/>
    </source>
</evidence>
<evidence type="ECO:0000313" key="2">
    <source>
        <dbReference type="EMBL" id="KAG2226145.1"/>
    </source>
</evidence>
<comment type="caution">
    <text evidence="2">The sequence shown here is derived from an EMBL/GenBank/DDBJ whole genome shotgun (WGS) entry which is preliminary data.</text>
</comment>
<feature type="coiled-coil region" evidence="1">
    <location>
        <begin position="11"/>
        <end position="42"/>
    </location>
</feature>